<dbReference type="Proteomes" id="UP001295469">
    <property type="component" value="Chromosome A03"/>
</dbReference>
<sequence>MCGKYVEYNRTTTSTLYGVVFNFLTVCPSGKEGTHPLGNANVVAVQVTTRRHAVTLYKKAKTMEKASAGNSKLLFGNWVNKRKPLPSTDMPLNEV</sequence>
<accession>A0A816W8B9</accession>
<dbReference type="AlphaFoldDB" id="A0A816W8B9"/>
<protein>
    <submittedName>
        <fullName evidence="1">(rape) hypothetical protein</fullName>
    </submittedName>
</protein>
<gene>
    <name evidence="1" type="ORF">DARMORV10_A03P67630.1</name>
</gene>
<organism evidence="1">
    <name type="scientific">Brassica napus</name>
    <name type="common">Rape</name>
    <dbReference type="NCBI Taxonomy" id="3708"/>
    <lineage>
        <taxon>Eukaryota</taxon>
        <taxon>Viridiplantae</taxon>
        <taxon>Streptophyta</taxon>
        <taxon>Embryophyta</taxon>
        <taxon>Tracheophyta</taxon>
        <taxon>Spermatophyta</taxon>
        <taxon>Magnoliopsida</taxon>
        <taxon>eudicotyledons</taxon>
        <taxon>Gunneridae</taxon>
        <taxon>Pentapetalae</taxon>
        <taxon>rosids</taxon>
        <taxon>malvids</taxon>
        <taxon>Brassicales</taxon>
        <taxon>Brassicaceae</taxon>
        <taxon>Brassiceae</taxon>
        <taxon>Brassica</taxon>
    </lineage>
</organism>
<dbReference type="EMBL" id="HG994357">
    <property type="protein sequence ID" value="CAF2134064.1"/>
    <property type="molecule type" value="Genomic_DNA"/>
</dbReference>
<evidence type="ECO:0000313" key="1">
    <source>
        <dbReference type="EMBL" id="CAF2134064.1"/>
    </source>
</evidence>
<proteinExistence type="predicted"/>
<reference evidence="1" key="1">
    <citation type="submission" date="2021-01" db="EMBL/GenBank/DDBJ databases">
        <authorList>
            <consortium name="Genoscope - CEA"/>
            <person name="William W."/>
        </authorList>
    </citation>
    <scope>NUCLEOTIDE SEQUENCE</scope>
</reference>
<name>A0A816W8B9_BRANA</name>